<dbReference type="Pfam" id="PF01764">
    <property type="entry name" value="Lipase_3"/>
    <property type="match status" value="1"/>
</dbReference>
<protein>
    <recommendedName>
        <fullName evidence="1">Fungal lipase-type domain-containing protein</fullName>
    </recommendedName>
</protein>
<reference evidence="2" key="1">
    <citation type="submission" date="2021-02" db="EMBL/GenBank/DDBJ databases">
        <authorList>
            <person name="Dougan E. K."/>
            <person name="Rhodes N."/>
            <person name="Thang M."/>
            <person name="Chan C."/>
        </authorList>
    </citation>
    <scope>NUCLEOTIDE SEQUENCE</scope>
</reference>
<comment type="caution">
    <text evidence="2">The sequence shown here is derived from an EMBL/GenBank/DDBJ whole genome shotgun (WGS) entry which is preliminary data.</text>
</comment>
<evidence type="ECO:0000313" key="3">
    <source>
        <dbReference type="Proteomes" id="UP000649617"/>
    </source>
</evidence>
<dbReference type="InterPro" id="IPR051218">
    <property type="entry name" value="Sec_MonoDiacylglyc_Lipase"/>
</dbReference>
<sequence>VKCENVVVPTVDELEVWVSMLKTWHTAPLVSQDFDVPKDRPVMPEQAFLLQMSMTMALLPYCRYDFFGGLYQGFTPEGADKPNLIEAQFMGDEHEPGQKDTEAHMVAYVVSLKDGGFGLILGYKGTSAGGSVACYVPFPGCSILFGQDTNDWYKNWDAAAARLFVGNDQIQVHRGFLEYKRSLDKRMARSPIPQEMKAILESWGVKKHYENFWQLVTSSDWKWCVCVGHSLGGGMASIAAATLSTRTQSDDKGHVYEVVVGAPNAGNKAFADMMS</sequence>
<evidence type="ECO:0000259" key="1">
    <source>
        <dbReference type="Pfam" id="PF01764"/>
    </source>
</evidence>
<dbReference type="EMBL" id="CAJNIZ010000347">
    <property type="protein sequence ID" value="CAE7159719.1"/>
    <property type="molecule type" value="Genomic_DNA"/>
</dbReference>
<dbReference type="PANTHER" id="PTHR45856">
    <property type="entry name" value="ALPHA/BETA-HYDROLASES SUPERFAMILY PROTEIN"/>
    <property type="match status" value="1"/>
</dbReference>
<dbReference type="AlphaFoldDB" id="A0A812IPJ1"/>
<dbReference type="PANTHER" id="PTHR45856:SF24">
    <property type="entry name" value="FUNGAL LIPASE-LIKE DOMAIN-CONTAINING PROTEIN"/>
    <property type="match status" value="1"/>
</dbReference>
<dbReference type="Gene3D" id="3.40.50.1820">
    <property type="entry name" value="alpha/beta hydrolase"/>
    <property type="match status" value="1"/>
</dbReference>
<dbReference type="Proteomes" id="UP000649617">
    <property type="component" value="Unassembled WGS sequence"/>
</dbReference>
<evidence type="ECO:0000313" key="2">
    <source>
        <dbReference type="EMBL" id="CAE7159719.1"/>
    </source>
</evidence>
<dbReference type="InterPro" id="IPR002921">
    <property type="entry name" value="Fungal_lipase-type"/>
</dbReference>
<dbReference type="SUPFAM" id="SSF53474">
    <property type="entry name" value="alpha/beta-Hydrolases"/>
    <property type="match status" value="1"/>
</dbReference>
<feature type="non-terminal residue" evidence="2">
    <location>
        <position position="1"/>
    </location>
</feature>
<keyword evidence="3" id="KW-1185">Reference proteome</keyword>
<feature type="domain" description="Fungal lipase-type" evidence="1">
    <location>
        <begin position="166"/>
        <end position="275"/>
    </location>
</feature>
<accession>A0A812IPJ1</accession>
<name>A0A812IPJ1_SYMPI</name>
<feature type="non-terminal residue" evidence="2">
    <location>
        <position position="275"/>
    </location>
</feature>
<dbReference type="OrthoDB" id="426718at2759"/>
<dbReference type="GO" id="GO:0006629">
    <property type="term" value="P:lipid metabolic process"/>
    <property type="evidence" value="ECO:0007669"/>
    <property type="project" value="InterPro"/>
</dbReference>
<gene>
    <name evidence="2" type="ORF">SPIL2461_LOCUS466</name>
</gene>
<organism evidence="2 3">
    <name type="scientific">Symbiodinium pilosum</name>
    <name type="common">Dinoflagellate</name>
    <dbReference type="NCBI Taxonomy" id="2952"/>
    <lineage>
        <taxon>Eukaryota</taxon>
        <taxon>Sar</taxon>
        <taxon>Alveolata</taxon>
        <taxon>Dinophyceae</taxon>
        <taxon>Suessiales</taxon>
        <taxon>Symbiodiniaceae</taxon>
        <taxon>Symbiodinium</taxon>
    </lineage>
</organism>
<dbReference type="InterPro" id="IPR029058">
    <property type="entry name" value="AB_hydrolase_fold"/>
</dbReference>
<proteinExistence type="predicted"/>